<feature type="DNA-binding region" description="H-T-H motif" evidence="5">
    <location>
        <begin position="23"/>
        <end position="42"/>
    </location>
</feature>
<dbReference type="SUPFAM" id="SSF48498">
    <property type="entry name" value="Tetracyclin repressor-like, C-terminal domain"/>
    <property type="match status" value="1"/>
</dbReference>
<evidence type="ECO:0000256" key="5">
    <source>
        <dbReference type="PROSITE-ProRule" id="PRU00335"/>
    </source>
</evidence>
<dbReference type="Pfam" id="PF02909">
    <property type="entry name" value="TetR_C_1"/>
    <property type="match status" value="1"/>
</dbReference>
<keyword evidence="1" id="KW-0678">Repressor</keyword>
<evidence type="ECO:0000259" key="6">
    <source>
        <dbReference type="PROSITE" id="PS50977"/>
    </source>
</evidence>
<dbReference type="PROSITE" id="PS01081">
    <property type="entry name" value="HTH_TETR_1"/>
    <property type="match status" value="1"/>
</dbReference>
<dbReference type="Pfam" id="PF00440">
    <property type="entry name" value="TetR_N"/>
    <property type="match status" value="1"/>
</dbReference>
<protein>
    <submittedName>
        <fullName evidence="7">TetR/AcrR family transcriptional regulator</fullName>
    </submittedName>
</protein>
<evidence type="ECO:0000256" key="2">
    <source>
        <dbReference type="ARBA" id="ARBA00023015"/>
    </source>
</evidence>
<dbReference type="PROSITE" id="PS50977">
    <property type="entry name" value="HTH_TETR_2"/>
    <property type="match status" value="1"/>
</dbReference>
<evidence type="ECO:0000256" key="1">
    <source>
        <dbReference type="ARBA" id="ARBA00022491"/>
    </source>
</evidence>
<dbReference type="RefSeq" id="WP_203002213.1">
    <property type="nucleotide sequence ID" value="NZ_JADWYU010000246.1"/>
</dbReference>
<dbReference type="Gene3D" id="1.10.357.10">
    <property type="entry name" value="Tetracycline Repressor, domain 2"/>
    <property type="match status" value="1"/>
</dbReference>
<proteinExistence type="predicted"/>
<evidence type="ECO:0000313" key="7">
    <source>
        <dbReference type="EMBL" id="MBL7633427.1"/>
    </source>
</evidence>
<dbReference type="PRINTS" id="PR00400">
    <property type="entry name" value="TETREPRESSOR"/>
</dbReference>
<sequence length="220" mass="23851">MPIERVIAAAVKLVDEVGPGDFSMRLLAQRLQSSTATLYRHFASKDEIFAEVVDHVLGEVPRHLTDTADTATWQERLITIADALFRTLKKHPTVVSLFNDHIPFGPQGLAARETAMGVLLSSGFSPEAAAKAYTVVAHYTIGFASQLGAYAGDGPEDDQGIREFYDSLDPARYPATVASAPFLPSSLDDEFRFGLQLIVDGLTTQLAAVPTPTTPSPHRR</sequence>
<keyword evidence="2" id="KW-0805">Transcription regulation</keyword>
<dbReference type="AlphaFoldDB" id="A0A937RNR4"/>
<keyword evidence="4" id="KW-0804">Transcription</keyword>
<dbReference type="PRINTS" id="PR00455">
    <property type="entry name" value="HTHTETR"/>
</dbReference>
<dbReference type="GO" id="GO:0046677">
    <property type="term" value="P:response to antibiotic"/>
    <property type="evidence" value="ECO:0007669"/>
    <property type="project" value="InterPro"/>
</dbReference>
<dbReference type="InterPro" id="IPR050109">
    <property type="entry name" value="HTH-type_TetR-like_transc_reg"/>
</dbReference>
<dbReference type="InterPro" id="IPR004111">
    <property type="entry name" value="Repressor_TetR_C"/>
</dbReference>
<reference evidence="7" key="1">
    <citation type="submission" date="2020-12" db="EMBL/GenBank/DDBJ databases">
        <title>Genomic characterization of non-nitrogen-fixing Frankia strains.</title>
        <authorList>
            <person name="Carlos-Shanley C."/>
            <person name="Guerra T."/>
            <person name="Hahn D."/>
        </authorList>
    </citation>
    <scope>NUCLEOTIDE SEQUENCE</scope>
    <source>
        <strain evidence="7">CN6</strain>
    </source>
</reference>
<evidence type="ECO:0000313" key="8">
    <source>
        <dbReference type="Proteomes" id="UP000604475"/>
    </source>
</evidence>
<evidence type="ECO:0000256" key="3">
    <source>
        <dbReference type="ARBA" id="ARBA00023125"/>
    </source>
</evidence>
<evidence type="ECO:0000256" key="4">
    <source>
        <dbReference type="ARBA" id="ARBA00023163"/>
    </source>
</evidence>
<organism evidence="7 8">
    <name type="scientific">Frankia nepalensis</name>
    <dbReference type="NCBI Taxonomy" id="1836974"/>
    <lineage>
        <taxon>Bacteria</taxon>
        <taxon>Bacillati</taxon>
        <taxon>Actinomycetota</taxon>
        <taxon>Actinomycetes</taxon>
        <taxon>Frankiales</taxon>
        <taxon>Frankiaceae</taxon>
        <taxon>Frankia</taxon>
    </lineage>
</organism>
<dbReference type="Proteomes" id="UP000604475">
    <property type="component" value="Unassembled WGS sequence"/>
</dbReference>
<comment type="caution">
    <text evidence="7">The sequence shown here is derived from an EMBL/GenBank/DDBJ whole genome shotgun (WGS) entry which is preliminary data.</text>
</comment>
<accession>A0A937RNR4</accession>
<dbReference type="InterPro" id="IPR023772">
    <property type="entry name" value="DNA-bd_HTH_TetR-type_CS"/>
</dbReference>
<dbReference type="GO" id="GO:0045892">
    <property type="term" value="P:negative regulation of DNA-templated transcription"/>
    <property type="evidence" value="ECO:0007669"/>
    <property type="project" value="InterPro"/>
</dbReference>
<dbReference type="GO" id="GO:0000976">
    <property type="term" value="F:transcription cis-regulatory region binding"/>
    <property type="evidence" value="ECO:0007669"/>
    <property type="project" value="TreeGrafter"/>
</dbReference>
<dbReference type="InterPro" id="IPR009057">
    <property type="entry name" value="Homeodomain-like_sf"/>
</dbReference>
<dbReference type="SUPFAM" id="SSF46689">
    <property type="entry name" value="Homeodomain-like"/>
    <property type="match status" value="1"/>
</dbReference>
<dbReference type="PANTHER" id="PTHR30055">
    <property type="entry name" value="HTH-TYPE TRANSCRIPTIONAL REGULATOR RUTR"/>
    <property type="match status" value="1"/>
</dbReference>
<dbReference type="InterPro" id="IPR001647">
    <property type="entry name" value="HTH_TetR"/>
</dbReference>
<dbReference type="EMBL" id="JAEACQ010000382">
    <property type="protein sequence ID" value="MBL7633427.1"/>
    <property type="molecule type" value="Genomic_DNA"/>
</dbReference>
<dbReference type="InterPro" id="IPR003012">
    <property type="entry name" value="Tet_transcr_reg_TetR"/>
</dbReference>
<dbReference type="InterPro" id="IPR036271">
    <property type="entry name" value="Tet_transcr_reg_TetR-rel_C_sf"/>
</dbReference>
<gene>
    <name evidence="7" type="ORF">I7412_40990</name>
</gene>
<name>A0A937RNR4_9ACTN</name>
<keyword evidence="8" id="KW-1185">Reference proteome</keyword>
<dbReference type="PANTHER" id="PTHR30055:SF151">
    <property type="entry name" value="TRANSCRIPTIONAL REGULATORY PROTEIN"/>
    <property type="match status" value="1"/>
</dbReference>
<dbReference type="GO" id="GO:0003700">
    <property type="term" value="F:DNA-binding transcription factor activity"/>
    <property type="evidence" value="ECO:0007669"/>
    <property type="project" value="TreeGrafter"/>
</dbReference>
<keyword evidence="3 5" id="KW-0238">DNA-binding</keyword>
<feature type="domain" description="HTH tetR-type" evidence="6">
    <location>
        <begin position="1"/>
        <end position="60"/>
    </location>
</feature>